<protein>
    <recommendedName>
        <fullName evidence="1">ESAT-6-like protein</fullName>
    </recommendedName>
</protein>
<organism evidence="2">
    <name type="scientific">Schaalia odontolytica</name>
    <dbReference type="NCBI Taxonomy" id="1660"/>
    <lineage>
        <taxon>Bacteria</taxon>
        <taxon>Bacillati</taxon>
        <taxon>Actinomycetota</taxon>
        <taxon>Actinomycetes</taxon>
        <taxon>Actinomycetales</taxon>
        <taxon>Actinomycetaceae</taxon>
        <taxon>Schaalia</taxon>
    </lineage>
</organism>
<accession>A0A6N2RE12</accession>
<sequence>MNGGDFRVSPELLQQVSADLRTQATDLLSQLDQFNKDVEARSATWEGAAKESYTQKHGEWTAGMHQMQQALDAFAGLVDQLAGNYVVTDNTGARTFNGLATGR</sequence>
<evidence type="ECO:0000256" key="1">
    <source>
        <dbReference type="RuleBase" id="RU362001"/>
    </source>
</evidence>
<dbReference type="NCBIfam" id="TIGR03930">
    <property type="entry name" value="WXG100_ESAT6"/>
    <property type="match status" value="1"/>
</dbReference>
<comment type="similarity">
    <text evidence="1">Belongs to the WXG100 family.</text>
</comment>
<gene>
    <name evidence="2" type="ORF">AOLFYP35_00327</name>
</gene>
<dbReference type="Gene3D" id="1.10.287.1060">
    <property type="entry name" value="ESAT-6-like"/>
    <property type="match status" value="1"/>
</dbReference>
<name>A0A6N2RE12_9ACTO</name>
<dbReference type="Pfam" id="PF06013">
    <property type="entry name" value="WXG100"/>
    <property type="match status" value="1"/>
</dbReference>
<evidence type="ECO:0000313" key="2">
    <source>
        <dbReference type="EMBL" id="VYS79453.1"/>
    </source>
</evidence>
<proteinExistence type="inferred from homology"/>
<dbReference type="SUPFAM" id="SSF140453">
    <property type="entry name" value="EsxAB dimer-like"/>
    <property type="match status" value="1"/>
</dbReference>
<reference evidence="2" key="1">
    <citation type="submission" date="2019-11" db="EMBL/GenBank/DDBJ databases">
        <authorList>
            <person name="Feng L."/>
        </authorList>
    </citation>
    <scope>NUCLEOTIDE SEQUENCE</scope>
    <source>
        <strain evidence="2">AodontolyticusLFYP35</strain>
    </source>
</reference>
<dbReference type="AlphaFoldDB" id="A0A6N2RE12"/>
<dbReference type="EMBL" id="CACRSM010000002">
    <property type="protein sequence ID" value="VYS79453.1"/>
    <property type="molecule type" value="Genomic_DNA"/>
</dbReference>
<dbReference type="InterPro" id="IPR036689">
    <property type="entry name" value="ESAT-6-like_sf"/>
</dbReference>
<dbReference type="InterPro" id="IPR010310">
    <property type="entry name" value="T7SS_ESAT-6-like"/>
</dbReference>